<organism evidence="11 12">
    <name type="scientific">Ranitomeya imitator</name>
    <name type="common">mimic poison frog</name>
    <dbReference type="NCBI Taxonomy" id="111125"/>
    <lineage>
        <taxon>Eukaryota</taxon>
        <taxon>Metazoa</taxon>
        <taxon>Chordata</taxon>
        <taxon>Craniata</taxon>
        <taxon>Vertebrata</taxon>
        <taxon>Euteleostomi</taxon>
        <taxon>Amphibia</taxon>
        <taxon>Batrachia</taxon>
        <taxon>Anura</taxon>
        <taxon>Neobatrachia</taxon>
        <taxon>Hyloidea</taxon>
        <taxon>Dendrobatidae</taxon>
        <taxon>Dendrobatinae</taxon>
        <taxon>Ranitomeya</taxon>
    </lineage>
</organism>
<feature type="region of interest" description="Disordered" evidence="10">
    <location>
        <begin position="213"/>
        <end position="285"/>
    </location>
</feature>
<feature type="region of interest" description="Disordered" evidence="10">
    <location>
        <begin position="52"/>
        <end position="79"/>
    </location>
</feature>
<dbReference type="InterPro" id="IPR051227">
    <property type="entry name" value="CS_glycosyltransferase"/>
</dbReference>
<keyword evidence="8" id="KW-0472">Membrane</keyword>
<dbReference type="InterPro" id="IPR008428">
    <property type="entry name" value="Chond_GalNAc"/>
</dbReference>
<keyword evidence="3 9" id="KW-0808">Transferase</keyword>
<evidence type="ECO:0000256" key="8">
    <source>
        <dbReference type="ARBA" id="ARBA00023136"/>
    </source>
</evidence>
<evidence type="ECO:0000256" key="9">
    <source>
        <dbReference type="RuleBase" id="RU364016"/>
    </source>
</evidence>
<dbReference type="Gene3D" id="3.90.550.10">
    <property type="entry name" value="Spore Coat Polysaccharide Biosynthesis Protein SpsA, Chain A"/>
    <property type="match status" value="1"/>
</dbReference>
<evidence type="ECO:0000256" key="7">
    <source>
        <dbReference type="ARBA" id="ARBA00023034"/>
    </source>
</evidence>
<evidence type="ECO:0000256" key="2">
    <source>
        <dbReference type="ARBA" id="ARBA00009239"/>
    </source>
</evidence>
<evidence type="ECO:0000256" key="1">
    <source>
        <dbReference type="ARBA" id="ARBA00004447"/>
    </source>
</evidence>
<evidence type="ECO:0000256" key="5">
    <source>
        <dbReference type="ARBA" id="ARBA00022968"/>
    </source>
</evidence>
<keyword evidence="6" id="KW-1133">Transmembrane helix</keyword>
<proteinExistence type="inferred from homology"/>
<evidence type="ECO:0000256" key="3">
    <source>
        <dbReference type="ARBA" id="ARBA00022679"/>
    </source>
</evidence>
<feature type="compositionally biased region" description="Basic and acidic residues" evidence="10">
    <location>
        <begin position="254"/>
        <end position="263"/>
    </location>
</feature>
<reference evidence="11" key="1">
    <citation type="submission" date="2023-07" db="EMBL/GenBank/DDBJ databases">
        <authorList>
            <person name="Stuckert A."/>
        </authorList>
    </citation>
    <scope>NUCLEOTIDE SEQUENCE</scope>
</reference>
<keyword evidence="7 9" id="KW-0333">Golgi apparatus</keyword>
<feature type="compositionally biased region" description="Basic and acidic residues" evidence="10">
    <location>
        <begin position="52"/>
        <end position="77"/>
    </location>
</feature>
<evidence type="ECO:0000256" key="4">
    <source>
        <dbReference type="ARBA" id="ARBA00022692"/>
    </source>
</evidence>
<dbReference type="Proteomes" id="UP001176940">
    <property type="component" value="Unassembled WGS sequence"/>
</dbReference>
<comment type="subcellular location">
    <subcellularLocation>
        <location evidence="1 9">Golgi apparatus</location>
        <location evidence="1 9">Golgi stack membrane</location>
        <topology evidence="1 9">Single-pass type II membrane protein</topology>
    </subcellularLocation>
</comment>
<dbReference type="SUPFAM" id="SSF53448">
    <property type="entry name" value="Nucleotide-diphospho-sugar transferases"/>
    <property type="match status" value="1"/>
</dbReference>
<evidence type="ECO:0000256" key="10">
    <source>
        <dbReference type="SAM" id="MobiDB-lite"/>
    </source>
</evidence>
<feature type="region of interest" description="Disordered" evidence="10">
    <location>
        <begin position="131"/>
        <end position="159"/>
    </location>
</feature>
<dbReference type="EMBL" id="CAUEEQ010055879">
    <property type="protein sequence ID" value="CAJ0962792.1"/>
    <property type="molecule type" value="Genomic_DNA"/>
</dbReference>
<feature type="compositionally biased region" description="Basic and acidic residues" evidence="10">
    <location>
        <begin position="230"/>
        <end position="244"/>
    </location>
</feature>
<sequence>MEEHPPAAKLKQRDKVRQGLDLEGRRIQYDMQQPSWVEDSRLELKIDETIKPENGKIRDSQMNNRKGEEDRREKLNFADDSSMLKRNTRMEQNPGFNQFIIYLNDNATHAPKRQQLRKEIEQKTQNFALTIPGLQRTEEKNEDHTEGKDQGQQKRLKENVKEIEDLEPVQLERQKMEHRVVNPPITDSWDGNQRLEHLERKNYVTLAENKDINGIGERNHNGEVNQGEAQRQHKMMDNQKDAAMGEKQIQQHDNANKYAREDPDNNIGDDLVEEDPEEEDEEEEDLEYPFIFEEPVFWNRTFHVSQTDFQILRSDYIDLQCNTSGNLQLKESEALLIVGTFMKKLNQWQRGMYKLQRIVNIEKRLDYSRGSRYFLDLELRDRFNHPVRFAHYVFAPGWTGLTQKVREQERDMRSKMWGPHRRLMEKENAIELFWPTGLVWNPQAMVYFIVPVKNQARWVQKFIQDMESLHKATADPKFCVIIVDFNSTDLDVRDALKLSNLPRYQFIQLDGNFERSAGLQAGIDLVKNPHSILFLCDLHMQFPPSIIDSLRTHTLEGKTVYAPMVMRLNCGSSPQWPDGYWEVNGFGLLGIYKSDLDLIGGMNTEEFRDRWGGEDWELLDRILFAGLEVERVAVRNFYHHFHSKRGMWNRRTAPKTQENV</sequence>
<accession>A0ABN9MH03</accession>
<keyword evidence="4" id="KW-0812">Transmembrane</keyword>
<dbReference type="EC" id="2.4.1.-" evidence="9"/>
<keyword evidence="5 9" id="KW-0735">Signal-anchor</keyword>
<name>A0ABN9MH03_9NEOB</name>
<feature type="compositionally biased region" description="Acidic residues" evidence="10">
    <location>
        <begin position="270"/>
        <end position="285"/>
    </location>
</feature>
<evidence type="ECO:0000313" key="11">
    <source>
        <dbReference type="EMBL" id="CAJ0962792.1"/>
    </source>
</evidence>
<dbReference type="CDD" id="cd00761">
    <property type="entry name" value="Glyco_tranf_GTA_type"/>
    <property type="match status" value="1"/>
</dbReference>
<comment type="similarity">
    <text evidence="2 9">Belongs to the chondroitin N-acetylgalactosaminyltransferase family.</text>
</comment>
<gene>
    <name evidence="11" type="ORF">RIMI_LOCUS18382288</name>
</gene>
<evidence type="ECO:0000256" key="6">
    <source>
        <dbReference type="ARBA" id="ARBA00022989"/>
    </source>
</evidence>
<feature type="compositionally biased region" description="Basic and acidic residues" evidence="10">
    <location>
        <begin position="136"/>
        <end position="159"/>
    </location>
</feature>
<dbReference type="PANTHER" id="PTHR12369:SF15">
    <property type="entry name" value="BETA-1,4-N-ACETYLGALACTOSAMINYLTRANSFERASE 3"/>
    <property type="match status" value="1"/>
</dbReference>
<keyword evidence="12" id="KW-1185">Reference proteome</keyword>
<comment type="caution">
    <text evidence="11">The sequence shown here is derived from an EMBL/GenBank/DDBJ whole genome shotgun (WGS) entry which is preliminary data.</text>
</comment>
<dbReference type="PANTHER" id="PTHR12369">
    <property type="entry name" value="CHONDROITIN SYNTHASE"/>
    <property type="match status" value="1"/>
</dbReference>
<protein>
    <recommendedName>
        <fullName evidence="9">Hexosyltransferase</fullName>
        <ecNumber evidence="9">2.4.1.-</ecNumber>
    </recommendedName>
</protein>
<evidence type="ECO:0000313" key="12">
    <source>
        <dbReference type="Proteomes" id="UP001176940"/>
    </source>
</evidence>
<dbReference type="InterPro" id="IPR029044">
    <property type="entry name" value="Nucleotide-diphossugar_trans"/>
</dbReference>
<dbReference type="Pfam" id="PF05679">
    <property type="entry name" value="CHGN"/>
    <property type="match status" value="1"/>
</dbReference>